<organism evidence="3 4">
    <name type="scientific">Thioploca ingrica</name>
    <dbReference type="NCBI Taxonomy" id="40754"/>
    <lineage>
        <taxon>Bacteria</taxon>
        <taxon>Pseudomonadati</taxon>
        <taxon>Pseudomonadota</taxon>
        <taxon>Gammaproteobacteria</taxon>
        <taxon>Thiotrichales</taxon>
        <taxon>Thiotrichaceae</taxon>
        <taxon>Thioploca</taxon>
    </lineage>
</organism>
<accession>A0A090BV34</accession>
<dbReference type="Proteomes" id="UP000031623">
    <property type="component" value="Chromosome"/>
</dbReference>
<proteinExistence type="predicted"/>
<reference evidence="3 4" key="1">
    <citation type="journal article" date="2014" name="ISME J.">
        <title>Ecophysiology of Thioploca ingrica as revealed by the complete genome sequence supplemented with proteomic evidence.</title>
        <authorList>
            <person name="Kojima H."/>
            <person name="Ogura Y."/>
            <person name="Yamamoto N."/>
            <person name="Togashi T."/>
            <person name="Mori H."/>
            <person name="Watanabe T."/>
            <person name="Nemoto F."/>
            <person name="Kurokawa K."/>
            <person name="Hayashi T."/>
            <person name="Fukui M."/>
        </authorList>
    </citation>
    <scope>NUCLEOTIDE SEQUENCE [LARGE SCALE GENOMIC DNA]</scope>
</reference>
<feature type="compositionally biased region" description="Low complexity" evidence="1">
    <location>
        <begin position="80"/>
        <end position="93"/>
    </location>
</feature>
<name>A0A090BV34_9GAMM</name>
<keyword evidence="4" id="KW-1185">Reference proteome</keyword>
<feature type="region of interest" description="Disordered" evidence="1">
    <location>
        <begin position="78"/>
        <end position="99"/>
    </location>
</feature>
<gene>
    <name evidence="3" type="ORF">THII_1864</name>
</gene>
<dbReference type="HOGENOM" id="CLU_281033_0_0_6"/>
<feature type="region of interest" description="Disordered" evidence="1">
    <location>
        <begin position="164"/>
        <end position="189"/>
    </location>
</feature>
<feature type="chain" id="PRO_5001853416" evidence="2">
    <location>
        <begin position="25"/>
        <end position="1116"/>
    </location>
</feature>
<dbReference type="EMBL" id="AP014633">
    <property type="protein sequence ID" value="BAP56161.1"/>
    <property type="molecule type" value="Genomic_DNA"/>
</dbReference>
<keyword evidence="2" id="KW-0732">Signal</keyword>
<dbReference type="AlphaFoldDB" id="A0A090BV34"/>
<dbReference type="OrthoDB" id="5622837at2"/>
<sequence length="1116" mass="118817">MKKTALASAIALALISASGTSVWAVTTTVGGTVISDRDEVAAGGIVNLALLGLDAQGAVDKQSGSMIMVTVKSDQCDIVGGSSSPTGEPTTTPDSNRLGEGQFASATRYVTLDQGNGKVFLQCPPSARGTETIEVSFQEKIPVSGGGFEFKNITSPMTKEITITPPVTDPGGLNIKSFKPTPSDPRGKMDCTPSGIMGDTCTEPDNGIWGEMTAGVAGGQIEVWAQNQQAAGEITVTVTHTTEMPELKQTYKAEMVQGRAMVTLDSAITKAGEYYIEATMKGFDGNSVRSVYADKLKVWSTGVPAGLKLWSAKNRIAKADFTAFPFPDNQISQGATVQAQLLDAFGNATTPCAPAKDLATGMTTCTMTPMDINLSIQDSKGVASNSALNLYIPAGSPDGKAIARTNDLILGNQKDELLTPVATTPVSTTPGTTPVVTTTVSTTSLVATASGANGTPIGSIAASNPLEIMVVPTSLGVTVQPAFLEDHLAGEEFEAIMVKVLNNKGQLHVDANNNPIRPQGDIAIRNLYTGEESSAYPDSNNVVRALFKKATDDHGEYLVYDRAGNYGQIWIQAGAITAAAATQAEFHNAHGQVLTDIVPTQITPDKKYYTLLPEVAFVLEDEWGNPETPIGAATTGFVFGESSNGQVLYNTREGTHGIPGRLEFFDNSGIPSLIAIRYDAMGANQFAGQDAISLNFTKPGKKNLTLTTTIPAYQGLVKIESYLDEDTIPVNSEVALTVETLDDKDNLFVEPDPNQPTNVKLTVNGQAADNITPKSVTEIQWKEKQLTEMECQTVGGTFTNGLCTTMQALTAEQCQLIKGALMNDRCMQMTTMPVVSGQTLNFSDTGGRKVFVVSAGANEGQFSLTFDAMGTPTTPVPSVPVTTTRTIKVGQTVPDCVKDPTTCQNEQACENTQSIWSDNQCFLGNEIVSADTTNPNYPDPKNEGDASFKGGIRNLTQNGEIFDPKPTQPITLGDKVGVACNIKVDEEHQGKPADILVAAVHLPVAGKDPVYPKGYEWYMVRHCREVQGENSPCPSIGWIPDVLPSDAQGNPYLPALEPLESVANLPKYYTVRAYVGNIPYVGEYQAYCGYMMTEGKDKGKIIYNGDPIDFNVVENK</sequence>
<feature type="signal peptide" evidence="2">
    <location>
        <begin position="1"/>
        <end position="24"/>
    </location>
</feature>
<dbReference type="KEGG" id="tig:THII_1864"/>
<evidence type="ECO:0000256" key="1">
    <source>
        <dbReference type="SAM" id="MobiDB-lite"/>
    </source>
</evidence>
<evidence type="ECO:0000313" key="3">
    <source>
        <dbReference type="EMBL" id="BAP56161.1"/>
    </source>
</evidence>
<protein>
    <submittedName>
        <fullName evidence="3">Uncharacterized protein</fullName>
    </submittedName>
</protein>
<dbReference type="STRING" id="40754.THII_1864"/>
<evidence type="ECO:0000313" key="4">
    <source>
        <dbReference type="Proteomes" id="UP000031623"/>
    </source>
</evidence>
<evidence type="ECO:0000256" key="2">
    <source>
        <dbReference type="SAM" id="SignalP"/>
    </source>
</evidence>